<feature type="transmembrane region" description="Helical" evidence="1">
    <location>
        <begin position="35"/>
        <end position="58"/>
    </location>
</feature>
<proteinExistence type="predicted"/>
<dbReference type="EMBL" id="LAZR01013216">
    <property type="protein sequence ID" value="KKM23001.1"/>
    <property type="molecule type" value="Genomic_DNA"/>
</dbReference>
<sequence>MNDNKKEMDEWRAAMDEWRAGLPWHDRLSNRSSIALCWLCCLGIIAMFVAVVFTNWIVP</sequence>
<reference evidence="2" key="1">
    <citation type="journal article" date="2015" name="Nature">
        <title>Complex archaea that bridge the gap between prokaryotes and eukaryotes.</title>
        <authorList>
            <person name="Spang A."/>
            <person name="Saw J.H."/>
            <person name="Jorgensen S.L."/>
            <person name="Zaremba-Niedzwiedzka K."/>
            <person name="Martijn J."/>
            <person name="Lind A.E."/>
            <person name="van Eijk R."/>
            <person name="Schleper C."/>
            <person name="Guy L."/>
            <person name="Ettema T.J."/>
        </authorList>
    </citation>
    <scope>NUCLEOTIDE SEQUENCE</scope>
</reference>
<gene>
    <name evidence="2" type="ORF">LCGC14_1619640</name>
</gene>
<dbReference type="AlphaFoldDB" id="A0A0F9I5Z0"/>
<evidence type="ECO:0000313" key="2">
    <source>
        <dbReference type="EMBL" id="KKM23001.1"/>
    </source>
</evidence>
<keyword evidence="1" id="KW-1133">Transmembrane helix</keyword>
<keyword evidence="1" id="KW-0812">Transmembrane</keyword>
<accession>A0A0F9I5Z0</accession>
<protein>
    <submittedName>
        <fullName evidence="2">Uncharacterized protein</fullName>
    </submittedName>
</protein>
<name>A0A0F9I5Z0_9ZZZZ</name>
<evidence type="ECO:0000256" key="1">
    <source>
        <dbReference type="SAM" id="Phobius"/>
    </source>
</evidence>
<keyword evidence="1" id="KW-0472">Membrane</keyword>
<comment type="caution">
    <text evidence="2">The sequence shown here is derived from an EMBL/GenBank/DDBJ whole genome shotgun (WGS) entry which is preliminary data.</text>
</comment>
<organism evidence="2">
    <name type="scientific">marine sediment metagenome</name>
    <dbReference type="NCBI Taxonomy" id="412755"/>
    <lineage>
        <taxon>unclassified sequences</taxon>
        <taxon>metagenomes</taxon>
        <taxon>ecological metagenomes</taxon>
    </lineage>
</organism>